<sequence>MVALDDRFYPHIVDQIWSYMNYPDYLIGRRVSRSWKRRADHRLRTEENLARHISISVSRVGGSNGKAVTNGLPEYVGKGKGKAKEVEVEIVADDSGDGVDMIEVRSRDVFAPHRSVILCYEPLSFWSFAGNPELERHWSLLFAKTELVDLMDVMSFRDGKDYGRLPSMIGPFATLRWHHGGRGVGPLLTDHSTQVVFGAVDAARGLTVPRLRISTAGLAEVVINVDCFTNPLKDTACLDSLNSVLALPDFIKEWSMITMILNNKIPDRDKAKDSRPGYTSVGLMINFIETARELELTVRVVGVERFLDDPDLWDTLLFRVREQMEDPEERNDLVVFWTHEDYKMQYGIEQYLTHTVR</sequence>
<evidence type="ECO:0000313" key="1">
    <source>
        <dbReference type="EMBL" id="EKC97239.1"/>
    </source>
</evidence>
<dbReference type="EMBL" id="AMBO01000417">
    <property type="protein sequence ID" value="EKC97239.1"/>
    <property type="molecule type" value="Genomic_DNA"/>
</dbReference>
<evidence type="ECO:0000313" key="2">
    <source>
        <dbReference type="Proteomes" id="UP000006757"/>
    </source>
</evidence>
<dbReference type="AlphaFoldDB" id="K1V018"/>
<dbReference type="InParanoid" id="K1V018"/>
<protein>
    <recommendedName>
        <fullName evidence="3">F-box domain-containing protein</fullName>
    </recommendedName>
</protein>
<proteinExistence type="predicted"/>
<evidence type="ECO:0008006" key="3">
    <source>
        <dbReference type="Google" id="ProtNLM"/>
    </source>
</evidence>
<dbReference type="Proteomes" id="UP000006757">
    <property type="component" value="Unassembled WGS sequence"/>
</dbReference>
<name>K1V018_TRIAC</name>
<reference evidence="1 2" key="1">
    <citation type="journal article" date="2012" name="Eukaryot. Cell">
        <title>Genome sequence of the Trichosporon asahii environmental strain CBS 8904.</title>
        <authorList>
            <person name="Yang R.Y."/>
            <person name="Li H.T."/>
            <person name="Zhu H."/>
            <person name="Zhou G.P."/>
            <person name="Wang M."/>
            <person name="Wang L."/>
        </authorList>
    </citation>
    <scope>NUCLEOTIDE SEQUENCE [LARGE SCALE GENOMIC DNA]</scope>
    <source>
        <strain evidence="1 2">CBS 8904</strain>
    </source>
</reference>
<gene>
    <name evidence="1" type="ORF">A1Q2_08457</name>
</gene>
<organism evidence="1 2">
    <name type="scientific">Trichosporon asahii var. asahii (strain CBS 8904)</name>
    <name type="common">Yeast</name>
    <dbReference type="NCBI Taxonomy" id="1220162"/>
    <lineage>
        <taxon>Eukaryota</taxon>
        <taxon>Fungi</taxon>
        <taxon>Dikarya</taxon>
        <taxon>Basidiomycota</taxon>
        <taxon>Agaricomycotina</taxon>
        <taxon>Tremellomycetes</taxon>
        <taxon>Trichosporonales</taxon>
        <taxon>Trichosporonaceae</taxon>
        <taxon>Trichosporon</taxon>
    </lineage>
</organism>
<keyword evidence="2" id="KW-1185">Reference proteome</keyword>
<comment type="caution">
    <text evidence="1">The sequence shown here is derived from an EMBL/GenBank/DDBJ whole genome shotgun (WGS) entry which is preliminary data.</text>
</comment>
<dbReference type="HOGENOM" id="CLU_790337_0_0_1"/>
<accession>K1V018</accession>